<reference evidence="2 3" key="1">
    <citation type="submission" date="2017-06" db="EMBL/GenBank/DDBJ databases">
        <title>Neisseria chenwenguii sp. nov., isolated from the intestinal contents of Tibetan Plateau Pika in Yushu, Qinghai Province, China.</title>
        <authorList>
            <person name="Zhang G."/>
        </authorList>
    </citation>
    <scope>NUCLEOTIDE SEQUENCE [LARGE SCALE GENOMIC DNA]</scope>
    <source>
        <strain evidence="2 3">10023</strain>
    </source>
</reference>
<evidence type="ECO:0000313" key="1">
    <source>
        <dbReference type="EMBL" id="ASK28456.1"/>
    </source>
</evidence>
<dbReference type="EMBL" id="CP022278">
    <property type="protein sequence ID" value="ASK28456.1"/>
    <property type="molecule type" value="Genomic_DNA"/>
</dbReference>
<dbReference type="KEGG" id="nei:BG910_04770"/>
<evidence type="ECO:0000313" key="3">
    <source>
        <dbReference type="Proteomes" id="UP000198238"/>
    </source>
</evidence>
<name>A0A220S5C3_9NEIS</name>
<gene>
    <name evidence="1" type="ORF">BG910_04770</name>
    <name evidence="2" type="ORF">BG910_06515</name>
</gene>
<dbReference type="Proteomes" id="UP000198238">
    <property type="component" value="Chromosome"/>
</dbReference>
<dbReference type="OrthoDB" id="6039430at2"/>
<keyword evidence="2" id="KW-0808">Transferase</keyword>
<organism evidence="2 3">
    <name type="scientific">Neisseria chenwenguii</name>
    <dbReference type="NCBI Taxonomy" id="1853278"/>
    <lineage>
        <taxon>Bacteria</taxon>
        <taxon>Pseudomonadati</taxon>
        <taxon>Pseudomonadota</taxon>
        <taxon>Betaproteobacteria</taxon>
        <taxon>Neisseriales</taxon>
        <taxon>Neisseriaceae</taxon>
        <taxon>Neisseria</taxon>
    </lineage>
</organism>
<evidence type="ECO:0000313" key="2">
    <source>
        <dbReference type="EMBL" id="ASK28488.1"/>
    </source>
</evidence>
<sequence length="137" mass="15753">MKGVSMGLDMYGYTMRAEFVGDRQTDVNVREEEQEQAGLTHFAYWRKFNHLHGWMEKLYREKGGSKESFNCCTVRLELEDLVRLEADLDGGKLEHTPGFLFGGEEIYPEDIADTKVFIENARAAIAAGLAVFYDSWW</sequence>
<dbReference type="KEGG" id="nei:BG910_06515"/>
<keyword evidence="3" id="KW-1185">Reference proteome</keyword>
<accession>A0A220S5C3</accession>
<dbReference type="EMBL" id="CP022278">
    <property type="protein sequence ID" value="ASK28488.1"/>
    <property type="molecule type" value="Genomic_DNA"/>
</dbReference>
<dbReference type="AlphaFoldDB" id="A0A220S5C3"/>
<proteinExistence type="predicted"/>
<dbReference type="GO" id="GO:0016301">
    <property type="term" value="F:kinase activity"/>
    <property type="evidence" value="ECO:0007669"/>
    <property type="project" value="UniProtKB-KW"/>
</dbReference>
<keyword evidence="2" id="KW-0418">Kinase</keyword>
<protein>
    <submittedName>
        <fullName evidence="2">Phosphoglycerate kinase</fullName>
    </submittedName>
</protein>